<dbReference type="STRING" id="7757.ENSPMAP00000002164"/>
<proteinExistence type="predicted"/>
<sequence length="158" mass="15968">TAKVVPTVPRPERPVREGTRVPSIETGLAAAAAKLSQQEQHKPAKRKYLRKRAATVPGAGGVGEVDPLAAGAAAVSAAISATAEGSDPLGEEPPKEPQGSPDARSQTNSWSLADHEYTSAGGGTFGLARGATPMAPGVFLSSRRPSAPVPSTPTANLG</sequence>
<dbReference type="Ensembl" id="ENSPMAT00000002175.1">
    <property type="protein sequence ID" value="ENSPMAP00000002164.1"/>
    <property type="gene ID" value="ENSPMAG00000001978.1"/>
</dbReference>
<reference evidence="2" key="2">
    <citation type="submission" date="2025-09" db="UniProtKB">
        <authorList>
            <consortium name="Ensembl"/>
        </authorList>
    </citation>
    <scope>IDENTIFICATION</scope>
</reference>
<feature type="region of interest" description="Disordered" evidence="1">
    <location>
        <begin position="32"/>
        <end position="51"/>
    </location>
</feature>
<evidence type="ECO:0000313" key="2">
    <source>
        <dbReference type="Ensembl" id="ENSPMAP00000002164.1"/>
    </source>
</evidence>
<feature type="region of interest" description="Disordered" evidence="1">
    <location>
        <begin position="1"/>
        <end position="21"/>
    </location>
</feature>
<organism evidence="2">
    <name type="scientific">Petromyzon marinus</name>
    <name type="common">Sea lamprey</name>
    <dbReference type="NCBI Taxonomy" id="7757"/>
    <lineage>
        <taxon>Eukaryota</taxon>
        <taxon>Metazoa</taxon>
        <taxon>Chordata</taxon>
        <taxon>Craniata</taxon>
        <taxon>Vertebrata</taxon>
        <taxon>Cyclostomata</taxon>
        <taxon>Hyperoartia</taxon>
        <taxon>Petromyzontiformes</taxon>
        <taxon>Petromyzontidae</taxon>
        <taxon>Petromyzon</taxon>
    </lineage>
</organism>
<dbReference type="HOGENOM" id="CLU_1673349_0_0_1"/>
<feature type="compositionally biased region" description="Basic and acidic residues" evidence="1">
    <location>
        <begin position="10"/>
        <end position="19"/>
    </location>
</feature>
<dbReference type="GeneTree" id="ENSGT00940000157847"/>
<name>S4RAD3_PETMA</name>
<protein>
    <submittedName>
        <fullName evidence="2">Uncharacterized protein</fullName>
    </submittedName>
</protein>
<dbReference type="AlphaFoldDB" id="S4RAD3"/>
<accession>S4RAD3</accession>
<evidence type="ECO:0000256" key="1">
    <source>
        <dbReference type="SAM" id="MobiDB-lite"/>
    </source>
</evidence>
<feature type="region of interest" description="Disordered" evidence="1">
    <location>
        <begin position="81"/>
        <end position="158"/>
    </location>
</feature>
<reference evidence="2" key="1">
    <citation type="submission" date="2025-08" db="UniProtKB">
        <authorList>
            <consortium name="Ensembl"/>
        </authorList>
    </citation>
    <scope>IDENTIFICATION</scope>
</reference>